<dbReference type="Proteomes" id="UP000293296">
    <property type="component" value="Chromosome"/>
</dbReference>
<dbReference type="Gene3D" id="3.40.50.2000">
    <property type="entry name" value="Glycogen Phosphorylase B"/>
    <property type="match status" value="1"/>
</dbReference>
<dbReference type="AlphaFoldDB" id="A0A4V0YQB6"/>
<dbReference type="OrthoDB" id="9800484at2"/>
<evidence type="ECO:0000259" key="1">
    <source>
        <dbReference type="Pfam" id="PF13524"/>
    </source>
</evidence>
<reference evidence="2 3" key="1">
    <citation type="submission" date="2018-02" db="EMBL/GenBank/DDBJ databases">
        <title>Genome sequence of Desulfovibrio carbinolicus DSM 3852.</title>
        <authorList>
            <person name="Wilbanks E."/>
            <person name="Skennerton C.T."/>
            <person name="Orphan V.J."/>
        </authorList>
    </citation>
    <scope>NUCLEOTIDE SEQUENCE [LARGE SCALE GENOMIC DNA]</scope>
    <source>
        <strain evidence="2 3">DSM 3852</strain>
    </source>
</reference>
<protein>
    <submittedName>
        <fullName evidence="2">Glycosyltransferase family 1 protein</fullName>
    </submittedName>
</protein>
<accession>A0A4V0YQB6</accession>
<dbReference type="SUPFAM" id="SSF53756">
    <property type="entry name" value="UDP-Glycosyltransferase/glycogen phosphorylase"/>
    <property type="match status" value="1"/>
</dbReference>
<sequence length="338" mass="36228">MRIVTLHHMGFAAILRKLGHDVLTISGTASADVRLIEPLTASKFLEVLAARGFKPDLVLWYDACQPPWVFGFERLPSVVIGYSVDQYMHPWHMPYSAAFDAVLVAQKDYLPLFATAPTGRPAQWLPLFCDPARDVDPGGERDIPVSFVGTFGGAANPGRKPFLDAFKTAAPLFCKQGAYAPVFGRSRIVLNQSAAGELNFRLFEAMACGAAVLTEATGNGLAELFTPGTDVLTYPRGDAVQAAATAKAALADPAALAALARAGKRHVLANHTLVQRARHIIALAEELAAAGAPARRLAAISAVDGELRKAYAMLATDEHLPLQVQVREMYLKMAGGLR</sequence>
<dbReference type="Pfam" id="PF13524">
    <property type="entry name" value="Glyco_trans_1_2"/>
    <property type="match status" value="1"/>
</dbReference>
<gene>
    <name evidence="2" type="ORF">C3Y92_00120</name>
</gene>
<dbReference type="GO" id="GO:0016740">
    <property type="term" value="F:transferase activity"/>
    <property type="evidence" value="ECO:0007669"/>
    <property type="project" value="UniProtKB-KW"/>
</dbReference>
<feature type="domain" description="Spore protein YkvP/CgeB glycosyl transferase-like" evidence="1">
    <location>
        <begin position="175"/>
        <end position="281"/>
    </location>
</feature>
<dbReference type="RefSeq" id="WP_129348352.1">
    <property type="nucleotide sequence ID" value="NZ_CP026538.1"/>
</dbReference>
<dbReference type="EMBL" id="CP026538">
    <property type="protein sequence ID" value="QAZ65732.1"/>
    <property type="molecule type" value="Genomic_DNA"/>
</dbReference>
<dbReference type="InterPro" id="IPR055259">
    <property type="entry name" value="YkvP/CgeB_Glyco_trans-like"/>
</dbReference>
<name>A0A4V0YQB6_9BACT</name>
<evidence type="ECO:0000313" key="2">
    <source>
        <dbReference type="EMBL" id="QAZ65732.1"/>
    </source>
</evidence>
<proteinExistence type="predicted"/>
<keyword evidence="2" id="KW-0808">Transferase</keyword>
<keyword evidence="3" id="KW-1185">Reference proteome</keyword>
<organism evidence="2 3">
    <name type="scientific">Solidesulfovibrio carbinolicus</name>
    <dbReference type="NCBI Taxonomy" id="296842"/>
    <lineage>
        <taxon>Bacteria</taxon>
        <taxon>Pseudomonadati</taxon>
        <taxon>Thermodesulfobacteriota</taxon>
        <taxon>Desulfovibrionia</taxon>
        <taxon>Desulfovibrionales</taxon>
        <taxon>Desulfovibrionaceae</taxon>
        <taxon>Solidesulfovibrio</taxon>
    </lineage>
</organism>
<evidence type="ECO:0000313" key="3">
    <source>
        <dbReference type="Proteomes" id="UP000293296"/>
    </source>
</evidence>
<dbReference type="KEGG" id="dcb:C3Y92_00120"/>